<evidence type="ECO:0000313" key="7">
    <source>
        <dbReference type="Proteomes" id="UP000267368"/>
    </source>
</evidence>
<keyword evidence="2" id="KW-0436">Ligase</keyword>
<comment type="function">
    <text evidence="2">Catalyzes the addition of an amino acid to the nucleotide precursor UDP-N-acetylmuramoyl-L-alanyl-D-glutamate (UMAG) in the biosynthesis of bacterial cell-wall peptidoglycan.</text>
</comment>
<dbReference type="NCBIfam" id="TIGR01085">
    <property type="entry name" value="murE"/>
    <property type="match status" value="1"/>
</dbReference>
<dbReference type="Gene3D" id="3.40.1190.10">
    <property type="entry name" value="Mur-like, catalytic domain"/>
    <property type="match status" value="1"/>
</dbReference>
<feature type="binding site" evidence="2">
    <location>
        <begin position="122"/>
        <end position="128"/>
    </location>
    <ligand>
        <name>ATP</name>
        <dbReference type="ChEBI" id="CHEBI:30616"/>
    </ligand>
</feature>
<evidence type="ECO:0000256" key="1">
    <source>
        <dbReference type="ARBA" id="ARBA00005898"/>
    </source>
</evidence>
<dbReference type="HAMAP" id="MF_00208">
    <property type="entry name" value="MurE"/>
    <property type="match status" value="1"/>
</dbReference>
<feature type="binding site" evidence="2">
    <location>
        <position position="163"/>
    </location>
    <ligand>
        <name>UDP-N-acetyl-alpha-D-muramoyl-L-alanyl-D-glutamate</name>
        <dbReference type="ChEBI" id="CHEBI:83900"/>
    </ligand>
</feature>
<comment type="caution">
    <text evidence="2">Lacks conserved residue(s) required for the propagation of feature annotation.</text>
</comment>
<dbReference type="PANTHER" id="PTHR23135:SF4">
    <property type="entry name" value="UDP-N-ACETYLMURAMOYL-L-ALANYL-D-GLUTAMATE--2,6-DIAMINOPIMELATE LIGASE MURE HOMOLOG, CHLOROPLASTIC"/>
    <property type="match status" value="1"/>
</dbReference>
<dbReference type="GO" id="GO:0005737">
    <property type="term" value="C:cytoplasm"/>
    <property type="evidence" value="ECO:0007669"/>
    <property type="project" value="UniProtKB-SubCell"/>
</dbReference>
<comment type="caution">
    <text evidence="6">The sequence shown here is derived from an EMBL/GenBank/DDBJ whole genome shotgun (WGS) entry which is preliminary data.</text>
</comment>
<feature type="domain" description="Mur ligase central" evidence="5">
    <location>
        <begin position="120"/>
        <end position="331"/>
    </location>
</feature>
<gene>
    <name evidence="2" type="primary">murE</name>
    <name evidence="6" type="ORF">DMP07_06575</name>
</gene>
<dbReference type="SUPFAM" id="SSF53244">
    <property type="entry name" value="MurD-like peptide ligases, peptide-binding domain"/>
    <property type="match status" value="1"/>
</dbReference>
<dbReference type="InterPro" id="IPR036565">
    <property type="entry name" value="Mur-like_cat_sf"/>
</dbReference>
<dbReference type="SUPFAM" id="SSF63418">
    <property type="entry name" value="MurE/MurF N-terminal domain"/>
    <property type="match status" value="1"/>
</dbReference>
<accession>A0A3N0AER4</accession>
<evidence type="ECO:0000256" key="3">
    <source>
        <dbReference type="RuleBase" id="RU004135"/>
    </source>
</evidence>
<keyword evidence="7" id="KW-1185">Reference proteome</keyword>
<dbReference type="UniPathway" id="UPA00219"/>
<dbReference type="EMBL" id="QICB01000004">
    <property type="protein sequence ID" value="RNL19630.1"/>
    <property type="molecule type" value="Genomic_DNA"/>
</dbReference>
<dbReference type="Proteomes" id="UP000267368">
    <property type="component" value="Unassembled WGS sequence"/>
</dbReference>
<comment type="similarity">
    <text evidence="1 2">Belongs to the MurCDEF family. MurE subfamily.</text>
</comment>
<keyword evidence="2 3" id="KW-0131">Cell cycle</keyword>
<keyword evidence="2 3" id="KW-0961">Cell wall biogenesis/degradation</keyword>
<feature type="binding site" evidence="2">
    <location>
        <position position="199"/>
    </location>
    <ligand>
        <name>UDP-N-acetyl-alpha-D-muramoyl-L-alanyl-D-glutamate</name>
        <dbReference type="ChEBI" id="CHEBI:83900"/>
    </ligand>
</feature>
<reference evidence="7" key="1">
    <citation type="submission" date="2018-05" db="EMBL/GenBank/DDBJ databases">
        <title>Genome Sequencing of selected type strains of the family Eggerthellaceae.</title>
        <authorList>
            <person name="Danylec N."/>
            <person name="Stoll D.A."/>
            <person name="Doetsch A."/>
            <person name="Huch M."/>
        </authorList>
    </citation>
    <scope>NUCLEOTIDE SEQUENCE [LARGE SCALE GENOMIC DNA]</scope>
    <source>
        <strain evidence="7">DSM 17537</strain>
    </source>
</reference>
<organism evidence="6 7">
    <name type="scientific">Slackia faecicanis</name>
    <dbReference type="NCBI Taxonomy" id="255723"/>
    <lineage>
        <taxon>Bacteria</taxon>
        <taxon>Bacillati</taxon>
        <taxon>Actinomycetota</taxon>
        <taxon>Coriobacteriia</taxon>
        <taxon>Eggerthellales</taxon>
        <taxon>Eggerthellaceae</taxon>
        <taxon>Slackia</taxon>
    </lineage>
</organism>
<evidence type="ECO:0000259" key="5">
    <source>
        <dbReference type="Pfam" id="PF08245"/>
    </source>
</evidence>
<dbReference type="GO" id="GO:0009252">
    <property type="term" value="P:peptidoglycan biosynthetic process"/>
    <property type="evidence" value="ECO:0007669"/>
    <property type="project" value="UniProtKB-UniRule"/>
</dbReference>
<comment type="cofactor">
    <cofactor evidence="2">
        <name>Mg(2+)</name>
        <dbReference type="ChEBI" id="CHEBI:18420"/>
    </cofactor>
</comment>
<dbReference type="EC" id="6.3.2.-" evidence="2"/>
<dbReference type="Gene3D" id="3.90.190.20">
    <property type="entry name" value="Mur ligase, C-terminal domain"/>
    <property type="match status" value="1"/>
</dbReference>
<dbReference type="PANTHER" id="PTHR23135">
    <property type="entry name" value="MUR LIGASE FAMILY MEMBER"/>
    <property type="match status" value="1"/>
</dbReference>
<dbReference type="OrthoDB" id="9800958at2"/>
<keyword evidence="2" id="KW-0963">Cytoplasm</keyword>
<keyword evidence="2" id="KW-0067">ATP-binding</keyword>
<dbReference type="RefSeq" id="WP_123198353.1">
    <property type="nucleotide sequence ID" value="NZ_QICB01000004.1"/>
</dbReference>
<dbReference type="Pfam" id="PF08245">
    <property type="entry name" value="Mur_ligase_M"/>
    <property type="match status" value="1"/>
</dbReference>
<feature type="binding site" evidence="2">
    <location>
        <begin position="164"/>
        <end position="165"/>
    </location>
    <ligand>
        <name>UDP-N-acetyl-alpha-D-muramoyl-L-alanyl-D-glutamate</name>
        <dbReference type="ChEBI" id="CHEBI:83900"/>
    </ligand>
</feature>
<dbReference type="GO" id="GO:0051301">
    <property type="term" value="P:cell division"/>
    <property type="evidence" value="ECO:0007669"/>
    <property type="project" value="UniProtKB-KW"/>
</dbReference>
<evidence type="ECO:0000256" key="2">
    <source>
        <dbReference type="HAMAP-Rule" id="MF_00208"/>
    </source>
</evidence>
<feature type="domain" description="Mur ligase C-terminal" evidence="4">
    <location>
        <begin position="352"/>
        <end position="480"/>
    </location>
</feature>
<dbReference type="GO" id="GO:0005524">
    <property type="term" value="F:ATP binding"/>
    <property type="evidence" value="ECO:0007669"/>
    <property type="project" value="UniProtKB-UniRule"/>
</dbReference>
<dbReference type="InterPro" id="IPR005761">
    <property type="entry name" value="UDP-N-AcMur-Glu-dNH2Pim_ligase"/>
</dbReference>
<keyword evidence="2 3" id="KW-0133">Cell shape</keyword>
<dbReference type="GO" id="GO:0000287">
    <property type="term" value="F:magnesium ion binding"/>
    <property type="evidence" value="ECO:0007669"/>
    <property type="project" value="UniProtKB-UniRule"/>
</dbReference>
<dbReference type="AlphaFoldDB" id="A0A3N0AER4"/>
<keyword evidence="2" id="KW-0460">Magnesium</keyword>
<dbReference type="InterPro" id="IPR036615">
    <property type="entry name" value="Mur_ligase_C_dom_sf"/>
</dbReference>
<feature type="binding site" evidence="2">
    <location>
        <position position="191"/>
    </location>
    <ligand>
        <name>UDP-N-acetyl-alpha-D-muramoyl-L-alanyl-D-glutamate</name>
        <dbReference type="ChEBI" id="CHEBI:83900"/>
    </ligand>
</feature>
<dbReference type="InterPro" id="IPR004101">
    <property type="entry name" value="Mur_ligase_C"/>
</dbReference>
<feature type="binding site" evidence="2">
    <location>
        <position position="39"/>
    </location>
    <ligand>
        <name>UDP-N-acetyl-alpha-D-muramoyl-L-alanyl-D-glutamate</name>
        <dbReference type="ChEBI" id="CHEBI:83900"/>
    </ligand>
</feature>
<protein>
    <recommendedName>
        <fullName evidence="2">UDP-N-acetylmuramyl-tripeptide synthetase</fullName>
        <ecNumber evidence="2">6.3.2.-</ecNumber>
    </recommendedName>
    <alternativeName>
        <fullName evidence="2">UDP-MurNAc-tripeptide synthetase</fullName>
    </alternativeName>
</protein>
<dbReference type="GO" id="GO:0071555">
    <property type="term" value="P:cell wall organization"/>
    <property type="evidence" value="ECO:0007669"/>
    <property type="project" value="UniProtKB-KW"/>
</dbReference>
<evidence type="ECO:0000259" key="4">
    <source>
        <dbReference type="Pfam" id="PF02875"/>
    </source>
</evidence>
<keyword evidence="2 3" id="KW-0573">Peptidoglycan synthesis</keyword>
<dbReference type="Gene3D" id="3.40.1390.10">
    <property type="entry name" value="MurE/MurF, N-terminal domain"/>
    <property type="match status" value="1"/>
</dbReference>
<comment type="pathway">
    <text evidence="2 3">Cell wall biogenesis; peptidoglycan biosynthesis.</text>
</comment>
<comment type="subcellular location">
    <subcellularLocation>
        <location evidence="2 3">Cytoplasm</location>
    </subcellularLocation>
</comment>
<dbReference type="InterPro" id="IPR035911">
    <property type="entry name" value="MurE/MurF_N"/>
</dbReference>
<dbReference type="GO" id="GO:0008360">
    <property type="term" value="P:regulation of cell shape"/>
    <property type="evidence" value="ECO:0007669"/>
    <property type="project" value="UniProtKB-KW"/>
</dbReference>
<keyword evidence="2 3" id="KW-0132">Cell division</keyword>
<evidence type="ECO:0000313" key="6">
    <source>
        <dbReference type="EMBL" id="RNL19630.1"/>
    </source>
</evidence>
<comment type="PTM">
    <text evidence="2">Carboxylation is probably crucial for Mg(2+) binding and, consequently, for the gamma-phosphate positioning of ATP.</text>
</comment>
<sequence length="508" mass="54414">MSTLPSLSLKHLVELLNAAGCAARLEGADTQVSGMTVDSREAAPGCLFVCKGVSFKPAFLASAIEAGAAAYLCDETLAHAVAQAGGTAPRIVASDVRRAMAIVAAKAYGRPDERLNIIGITGTKGKSTTAYMLRSIFAAANIETSILGSIETDDGFEHYESHNTTPEAPELWRHLHNTEEAGRDIMVMEVSSHGLKYDRVLGLHLSTACFLNIGRDHISPVEHADFEDYFSSKLRIFEQCETAVVNLDSDHADRVIEAAKSAKHLVTFELEHQGKTPQASGAQADFLARDIMASERGISFTVEAEGERHAMTLGMAGAFNVSNALAAIAMARLAGVSFDAIAEGLAHVRVPGRMELVSSADGRIVCIVDYAHNELSFETLFSSVVKEYPGRKVIAVFGAPGGKAVERRECLPRVAGRYADLIIYTEEDPAHERVEDICAELAANTPAGVAHEEIHDREAAVARAFQAAEGEAAVVLLLAKGDETTQHRGDEYPEVKSDLALAREFLGA</sequence>
<dbReference type="SUPFAM" id="SSF53623">
    <property type="entry name" value="MurD-like peptide ligases, catalytic domain"/>
    <property type="match status" value="1"/>
</dbReference>
<keyword evidence="2" id="KW-0547">Nucleotide-binding</keyword>
<proteinExistence type="inferred from homology"/>
<feature type="modified residue" description="N6-carboxylysine" evidence="2">
    <location>
        <position position="233"/>
    </location>
</feature>
<dbReference type="Pfam" id="PF02875">
    <property type="entry name" value="Mur_ligase_C"/>
    <property type="match status" value="1"/>
</dbReference>
<dbReference type="GO" id="GO:0016881">
    <property type="term" value="F:acid-amino acid ligase activity"/>
    <property type="evidence" value="ECO:0007669"/>
    <property type="project" value="UniProtKB-UniRule"/>
</dbReference>
<name>A0A3N0AER4_9ACTN</name>
<dbReference type="InterPro" id="IPR013221">
    <property type="entry name" value="Mur_ligase_cen"/>
</dbReference>